<sequence length="87" mass="9458">MSWAARPCDSFNQSLGCVPLGPELTTSDHATKPASQPANQPYHTDSCQTLADVTVQVYRTTPPFLRGTSILTLHDVVDSAFNPLQEL</sequence>
<feature type="region of interest" description="Disordered" evidence="1">
    <location>
        <begin position="22"/>
        <end position="43"/>
    </location>
</feature>
<gene>
    <name evidence="2" type="ORF">DBV15_01850</name>
</gene>
<organism evidence="2 3">
    <name type="scientific">Temnothorax longispinosus</name>
    <dbReference type="NCBI Taxonomy" id="300112"/>
    <lineage>
        <taxon>Eukaryota</taxon>
        <taxon>Metazoa</taxon>
        <taxon>Ecdysozoa</taxon>
        <taxon>Arthropoda</taxon>
        <taxon>Hexapoda</taxon>
        <taxon>Insecta</taxon>
        <taxon>Pterygota</taxon>
        <taxon>Neoptera</taxon>
        <taxon>Endopterygota</taxon>
        <taxon>Hymenoptera</taxon>
        <taxon>Apocrita</taxon>
        <taxon>Aculeata</taxon>
        <taxon>Formicoidea</taxon>
        <taxon>Formicidae</taxon>
        <taxon>Myrmicinae</taxon>
        <taxon>Temnothorax</taxon>
    </lineage>
</organism>
<evidence type="ECO:0000313" key="3">
    <source>
        <dbReference type="Proteomes" id="UP000310200"/>
    </source>
</evidence>
<reference evidence="2 3" key="1">
    <citation type="journal article" date="2019" name="Philos. Trans. R. Soc. Lond., B, Biol. Sci.">
        <title>Ant behaviour and brain gene expression of defending hosts depend on the ecological success of the intruding social parasite.</title>
        <authorList>
            <person name="Kaur R."/>
            <person name="Stoldt M."/>
            <person name="Jongepier E."/>
            <person name="Feldmeyer B."/>
            <person name="Menzel F."/>
            <person name="Bornberg-Bauer E."/>
            <person name="Foitzik S."/>
        </authorList>
    </citation>
    <scope>NUCLEOTIDE SEQUENCE [LARGE SCALE GENOMIC DNA]</scope>
    <source>
        <tissue evidence="2">Whole body</tissue>
    </source>
</reference>
<dbReference type="AlphaFoldDB" id="A0A4S2KV86"/>
<protein>
    <submittedName>
        <fullName evidence="2">Uncharacterized protein</fullName>
    </submittedName>
</protein>
<dbReference type="Proteomes" id="UP000310200">
    <property type="component" value="Unassembled WGS sequence"/>
</dbReference>
<evidence type="ECO:0000313" key="2">
    <source>
        <dbReference type="EMBL" id="TGZ53840.1"/>
    </source>
</evidence>
<name>A0A4S2KV86_9HYME</name>
<proteinExistence type="predicted"/>
<dbReference type="EMBL" id="QBLH01000889">
    <property type="protein sequence ID" value="TGZ53840.1"/>
    <property type="molecule type" value="Genomic_DNA"/>
</dbReference>
<accession>A0A4S2KV86</accession>
<keyword evidence="3" id="KW-1185">Reference proteome</keyword>
<comment type="caution">
    <text evidence="2">The sequence shown here is derived from an EMBL/GenBank/DDBJ whole genome shotgun (WGS) entry which is preliminary data.</text>
</comment>
<evidence type="ECO:0000256" key="1">
    <source>
        <dbReference type="SAM" id="MobiDB-lite"/>
    </source>
</evidence>
<feature type="compositionally biased region" description="Polar residues" evidence="1">
    <location>
        <begin position="24"/>
        <end position="43"/>
    </location>
</feature>